<name>A0A0V0QE65_PSEPJ</name>
<accession>A0A0V0QE65</accession>
<dbReference type="Proteomes" id="UP000054937">
    <property type="component" value="Unassembled WGS sequence"/>
</dbReference>
<evidence type="ECO:0000256" key="1">
    <source>
        <dbReference type="SAM" id="MobiDB-lite"/>
    </source>
</evidence>
<reference evidence="2 3" key="1">
    <citation type="journal article" date="2015" name="Sci. Rep.">
        <title>Genome of the facultative scuticociliatosis pathogen Pseudocohnilembus persalinus provides insight into its virulence through horizontal gene transfer.</title>
        <authorList>
            <person name="Xiong J."/>
            <person name="Wang G."/>
            <person name="Cheng J."/>
            <person name="Tian M."/>
            <person name="Pan X."/>
            <person name="Warren A."/>
            <person name="Jiang C."/>
            <person name="Yuan D."/>
            <person name="Miao W."/>
        </authorList>
    </citation>
    <scope>NUCLEOTIDE SEQUENCE [LARGE SCALE GENOMIC DNA]</scope>
    <source>
        <strain evidence="2">36N120E</strain>
    </source>
</reference>
<dbReference type="EMBL" id="LDAU01000189">
    <property type="protein sequence ID" value="KRX00467.1"/>
    <property type="molecule type" value="Genomic_DNA"/>
</dbReference>
<organism evidence="2 3">
    <name type="scientific">Pseudocohnilembus persalinus</name>
    <name type="common">Ciliate</name>
    <dbReference type="NCBI Taxonomy" id="266149"/>
    <lineage>
        <taxon>Eukaryota</taxon>
        <taxon>Sar</taxon>
        <taxon>Alveolata</taxon>
        <taxon>Ciliophora</taxon>
        <taxon>Intramacronucleata</taxon>
        <taxon>Oligohymenophorea</taxon>
        <taxon>Scuticociliatia</taxon>
        <taxon>Philasterida</taxon>
        <taxon>Pseudocohnilembidae</taxon>
        <taxon>Pseudocohnilembus</taxon>
    </lineage>
</organism>
<dbReference type="InParanoid" id="A0A0V0QE65"/>
<evidence type="ECO:0000313" key="2">
    <source>
        <dbReference type="EMBL" id="KRX00467.1"/>
    </source>
</evidence>
<dbReference type="AlphaFoldDB" id="A0A0V0QE65"/>
<evidence type="ECO:0000313" key="3">
    <source>
        <dbReference type="Proteomes" id="UP000054937"/>
    </source>
</evidence>
<gene>
    <name evidence="2" type="ORF">PPERSA_03200</name>
</gene>
<feature type="region of interest" description="Disordered" evidence="1">
    <location>
        <begin position="21"/>
        <end position="40"/>
    </location>
</feature>
<protein>
    <submittedName>
        <fullName evidence="2">Uncharacterized protein</fullName>
    </submittedName>
</protein>
<comment type="caution">
    <text evidence="2">The sequence shown here is derived from an EMBL/GenBank/DDBJ whole genome shotgun (WGS) entry which is preliminary data.</text>
</comment>
<sequence>MSSIAKSEQDRVEQYYQQELKKQQQQYQKNQNPNQINMPRKQMTVQEKIERAKRKQLLQDQKLKNKMNAHLNQIEQEREQERQQQQFHNMVVQNEIIEKSKENYLKYGKNNSQQQTFKNGQVQNNSIGQISHDYPKESMQLGSDCDLIISNNNGQIQNDFQSQQSLDNRQNMPEKQVLIQEDYQQQQYINMNNNPYGFQQNNQFYQQQQNLQTPQYQQQGIPLFQVNLQNQQQYPQF</sequence>
<proteinExistence type="predicted"/>
<feature type="compositionally biased region" description="Low complexity" evidence="1">
    <location>
        <begin position="21"/>
        <end position="35"/>
    </location>
</feature>
<keyword evidence="3" id="KW-1185">Reference proteome</keyword>